<feature type="domain" description="Major facilitator superfamily (MFS) profile" evidence="5">
    <location>
        <begin position="36"/>
        <end position="418"/>
    </location>
</feature>
<evidence type="ECO:0000313" key="6">
    <source>
        <dbReference type="EMBL" id="MBB5363409.1"/>
    </source>
</evidence>
<accession>A0A7W8JUI1</accession>
<feature type="transmembrane region" description="Helical" evidence="4">
    <location>
        <begin position="33"/>
        <end position="54"/>
    </location>
</feature>
<feature type="transmembrane region" description="Helical" evidence="4">
    <location>
        <begin position="198"/>
        <end position="220"/>
    </location>
</feature>
<dbReference type="AlphaFoldDB" id="A0A7W8JUI1"/>
<gene>
    <name evidence="6" type="ORF">HNQ08_002507</name>
</gene>
<dbReference type="GO" id="GO:0022857">
    <property type="term" value="F:transmembrane transporter activity"/>
    <property type="evidence" value="ECO:0007669"/>
    <property type="project" value="InterPro"/>
</dbReference>
<dbReference type="GO" id="GO:0005886">
    <property type="term" value="C:plasma membrane"/>
    <property type="evidence" value="ECO:0007669"/>
    <property type="project" value="TreeGrafter"/>
</dbReference>
<dbReference type="InterPro" id="IPR010645">
    <property type="entry name" value="MFS_4"/>
</dbReference>
<evidence type="ECO:0000313" key="7">
    <source>
        <dbReference type="Proteomes" id="UP000552709"/>
    </source>
</evidence>
<feature type="transmembrane region" description="Helical" evidence="4">
    <location>
        <begin position="74"/>
        <end position="94"/>
    </location>
</feature>
<keyword evidence="7" id="KW-1185">Reference proteome</keyword>
<dbReference type="PANTHER" id="PTHR23537:SF1">
    <property type="entry name" value="SUGAR TRANSPORTER"/>
    <property type="match status" value="1"/>
</dbReference>
<dbReference type="InterPro" id="IPR036259">
    <property type="entry name" value="MFS_trans_sf"/>
</dbReference>
<organism evidence="6 7">
    <name type="scientific">Deinococcus humi</name>
    <dbReference type="NCBI Taxonomy" id="662880"/>
    <lineage>
        <taxon>Bacteria</taxon>
        <taxon>Thermotogati</taxon>
        <taxon>Deinococcota</taxon>
        <taxon>Deinococci</taxon>
        <taxon>Deinococcales</taxon>
        <taxon>Deinococcaceae</taxon>
        <taxon>Deinococcus</taxon>
    </lineage>
</organism>
<evidence type="ECO:0000256" key="2">
    <source>
        <dbReference type="ARBA" id="ARBA00022989"/>
    </source>
</evidence>
<dbReference type="RefSeq" id="WP_184132233.1">
    <property type="nucleotide sequence ID" value="NZ_JACHFL010000005.1"/>
</dbReference>
<evidence type="ECO:0000256" key="1">
    <source>
        <dbReference type="ARBA" id="ARBA00022692"/>
    </source>
</evidence>
<dbReference type="PANTHER" id="PTHR23537">
    <property type="match status" value="1"/>
</dbReference>
<protein>
    <submittedName>
        <fullName evidence="6">Putative MFS family arabinose efflux permease</fullName>
    </submittedName>
</protein>
<evidence type="ECO:0000259" key="5">
    <source>
        <dbReference type="PROSITE" id="PS50850"/>
    </source>
</evidence>
<feature type="transmembrane region" description="Helical" evidence="4">
    <location>
        <begin position="325"/>
        <end position="348"/>
    </location>
</feature>
<sequence length="418" mass="42868">MTPLTQSRYAEPAEYDVTPASNQRFHLSPQAPLLIAAGLATGPVVALGFGRFAYALLLPPMQTALNWSYVQAGAMNTANGLGYLLGAVLAPVLMRWSGVRAAFMVSLLGIALTLALTALSGELRWLAAMRFLTGLGGAVTFTSGGLLVAQVASAAPPQRAGAVLSLFYAGAGLGILLTGLGLPPLLAHLGADGWRAGWLGLGLVSFLGLGVAWTAARHTAAQLHGSAAIRMAQLWPLRSSLIAYACAGLGYVAYTTFSISYLRSQGASTPLITLFWALLGLAGVLAPLVWSRLLSRRWGGRSMGILMLLMGTGAALPVLSTLPWVAALSAVLFGLTALSVVASTTTLVRQSLPAAVWGAGVATYTVTFAAFQSLGPLLTGALADTGTGGLRWGLGASAVLLMVGAGVAFSQRVVGDHG</sequence>
<name>A0A7W8JUI1_9DEIO</name>
<feature type="transmembrane region" description="Helical" evidence="4">
    <location>
        <begin position="355"/>
        <end position="378"/>
    </location>
</feature>
<feature type="transmembrane region" description="Helical" evidence="4">
    <location>
        <begin position="241"/>
        <end position="262"/>
    </location>
</feature>
<feature type="transmembrane region" description="Helical" evidence="4">
    <location>
        <begin position="101"/>
        <end position="119"/>
    </location>
</feature>
<comment type="caution">
    <text evidence="6">The sequence shown here is derived from an EMBL/GenBank/DDBJ whole genome shotgun (WGS) entry which is preliminary data.</text>
</comment>
<dbReference type="EMBL" id="JACHFL010000005">
    <property type="protein sequence ID" value="MBB5363409.1"/>
    <property type="molecule type" value="Genomic_DNA"/>
</dbReference>
<proteinExistence type="predicted"/>
<keyword evidence="3 4" id="KW-0472">Membrane</keyword>
<feature type="transmembrane region" description="Helical" evidence="4">
    <location>
        <begin position="268"/>
        <end position="290"/>
    </location>
</feature>
<feature type="transmembrane region" description="Helical" evidence="4">
    <location>
        <begin position="302"/>
        <end position="319"/>
    </location>
</feature>
<keyword evidence="1 4" id="KW-0812">Transmembrane</keyword>
<feature type="transmembrane region" description="Helical" evidence="4">
    <location>
        <begin position="125"/>
        <end position="149"/>
    </location>
</feature>
<keyword evidence="2 4" id="KW-1133">Transmembrane helix</keyword>
<evidence type="ECO:0000256" key="4">
    <source>
        <dbReference type="SAM" id="Phobius"/>
    </source>
</evidence>
<dbReference type="Gene3D" id="1.20.1250.20">
    <property type="entry name" value="MFS general substrate transporter like domains"/>
    <property type="match status" value="1"/>
</dbReference>
<dbReference type="PROSITE" id="PS50850">
    <property type="entry name" value="MFS"/>
    <property type="match status" value="1"/>
</dbReference>
<dbReference type="Proteomes" id="UP000552709">
    <property type="component" value="Unassembled WGS sequence"/>
</dbReference>
<dbReference type="SUPFAM" id="SSF103473">
    <property type="entry name" value="MFS general substrate transporter"/>
    <property type="match status" value="1"/>
</dbReference>
<dbReference type="Pfam" id="PF06779">
    <property type="entry name" value="MFS_4"/>
    <property type="match status" value="1"/>
</dbReference>
<feature type="transmembrane region" description="Helical" evidence="4">
    <location>
        <begin position="390"/>
        <end position="409"/>
    </location>
</feature>
<feature type="transmembrane region" description="Helical" evidence="4">
    <location>
        <begin position="161"/>
        <end position="186"/>
    </location>
</feature>
<evidence type="ECO:0000256" key="3">
    <source>
        <dbReference type="ARBA" id="ARBA00023136"/>
    </source>
</evidence>
<reference evidence="6 7" key="1">
    <citation type="submission" date="2020-08" db="EMBL/GenBank/DDBJ databases">
        <title>Genomic Encyclopedia of Type Strains, Phase IV (KMG-IV): sequencing the most valuable type-strain genomes for metagenomic binning, comparative biology and taxonomic classification.</title>
        <authorList>
            <person name="Goeker M."/>
        </authorList>
    </citation>
    <scope>NUCLEOTIDE SEQUENCE [LARGE SCALE GENOMIC DNA]</scope>
    <source>
        <strain evidence="6 7">DSM 27939</strain>
    </source>
</reference>
<dbReference type="InterPro" id="IPR020846">
    <property type="entry name" value="MFS_dom"/>
</dbReference>